<dbReference type="SUPFAM" id="SSF52047">
    <property type="entry name" value="RNI-like"/>
    <property type="match status" value="1"/>
</dbReference>
<dbReference type="EMBL" id="CAXLJM020000164">
    <property type="protein sequence ID" value="CAL8147234.1"/>
    <property type="molecule type" value="Genomic_DNA"/>
</dbReference>
<reference evidence="2 3" key="1">
    <citation type="submission" date="2024-08" db="EMBL/GenBank/DDBJ databases">
        <authorList>
            <person name="Cucini C."/>
            <person name="Frati F."/>
        </authorList>
    </citation>
    <scope>NUCLEOTIDE SEQUENCE [LARGE SCALE GENOMIC DNA]</scope>
</reference>
<comment type="caution">
    <text evidence="2">The sequence shown here is derived from an EMBL/GenBank/DDBJ whole genome shotgun (WGS) entry which is preliminary data.</text>
</comment>
<protein>
    <recommendedName>
        <fullName evidence="4">F-box domain-containing protein</fullName>
    </recommendedName>
</protein>
<dbReference type="Proteomes" id="UP001642540">
    <property type="component" value="Unassembled WGS sequence"/>
</dbReference>
<sequence length="508" mass="58490">MENENLSVAVPTSQTAGNAESQSESSLVALELTSDWSDKIPTEVLRMIFEKLVSVPCNRREKTWKHLRTSILNCRLVHSRWQAGMDTLLESKICVESWKKFEISYPDSVIQHAYDDLSNLQVISIKPESLMEWVLCPPSIYEASGSANPFPAKSLTVSHNGKGKLIESCQPMRVVNFFSQFGHHLTSLTLSSVKVDSETLRRILGNTPYLKALMFHTVDVSIDPSDVRIGKNSESASPLPQLPHLEHMYLFLTQHHDSNSNDDYEIDNDTYQNNVYLYGWIVKPYVEQLVTLKADASFDFSPESLESTPFSFEKLKRLSLWWIHDDLLSLETANYLQVQYLCLGHVDLTHTLEEAQKCLARFANTLVELHLDVFISVPHERIRDTLYLEYSENEEDKMCLWSSTKTLFSKLTTFSIRYPNFSEEVEIVKDMIKHMPVLETLNFLRFDSEYDDDEEFSEEDKITAREHVEQEQYWTICPKLKRITVRMEVNKEGIFFSGRVADGGIIIA</sequence>
<evidence type="ECO:0000313" key="3">
    <source>
        <dbReference type="Proteomes" id="UP001642540"/>
    </source>
</evidence>
<evidence type="ECO:0000256" key="1">
    <source>
        <dbReference type="SAM" id="MobiDB-lite"/>
    </source>
</evidence>
<organism evidence="2 3">
    <name type="scientific">Orchesella dallaii</name>
    <dbReference type="NCBI Taxonomy" id="48710"/>
    <lineage>
        <taxon>Eukaryota</taxon>
        <taxon>Metazoa</taxon>
        <taxon>Ecdysozoa</taxon>
        <taxon>Arthropoda</taxon>
        <taxon>Hexapoda</taxon>
        <taxon>Collembola</taxon>
        <taxon>Entomobryomorpha</taxon>
        <taxon>Entomobryoidea</taxon>
        <taxon>Orchesellidae</taxon>
        <taxon>Orchesellinae</taxon>
        <taxon>Orchesella</taxon>
    </lineage>
</organism>
<evidence type="ECO:0000313" key="2">
    <source>
        <dbReference type="EMBL" id="CAL8147234.1"/>
    </source>
</evidence>
<keyword evidence="3" id="KW-1185">Reference proteome</keyword>
<gene>
    <name evidence="2" type="ORF">ODALV1_LOCUS31077</name>
</gene>
<feature type="region of interest" description="Disordered" evidence="1">
    <location>
        <begin position="1"/>
        <end position="22"/>
    </location>
</feature>
<name>A0ABP1S8J7_9HEXA</name>
<proteinExistence type="predicted"/>
<evidence type="ECO:0008006" key="4">
    <source>
        <dbReference type="Google" id="ProtNLM"/>
    </source>
</evidence>
<accession>A0ABP1S8J7</accession>